<dbReference type="PANTHER" id="PTHR44051:SF8">
    <property type="entry name" value="GLUTATHIONE S-TRANSFERASE GSTA"/>
    <property type="match status" value="1"/>
</dbReference>
<reference evidence="3 4" key="1">
    <citation type="submission" date="2015-08" db="EMBL/GenBank/DDBJ databases">
        <authorList>
            <person name="Babu N.S."/>
            <person name="Beckwith C.J."/>
            <person name="Beseler K.G."/>
            <person name="Brison A."/>
            <person name="Carone J.V."/>
            <person name="Caskin T.P."/>
            <person name="Diamond M."/>
            <person name="Durham M.E."/>
            <person name="Foxe J.M."/>
            <person name="Go M."/>
            <person name="Henderson B.A."/>
            <person name="Jones I.B."/>
            <person name="McGettigan J.A."/>
            <person name="Micheletti S.J."/>
            <person name="Nasrallah M.E."/>
            <person name="Ortiz D."/>
            <person name="Piller C.R."/>
            <person name="Privatt S.R."/>
            <person name="Schneider S.L."/>
            <person name="Sharp S."/>
            <person name="Smith T.C."/>
            <person name="Stanton J.D."/>
            <person name="Ullery H.E."/>
            <person name="Wilson R.J."/>
            <person name="Serrano M.G."/>
            <person name="Buck G."/>
            <person name="Lee V."/>
            <person name="Wang Y."/>
            <person name="Carvalho R."/>
            <person name="Voegtly L."/>
            <person name="Shi R."/>
            <person name="Duckworth R."/>
            <person name="Johnson A."/>
            <person name="Loviza R."/>
            <person name="Walstead R."/>
            <person name="Shah Z."/>
            <person name="Kiflezghi M."/>
            <person name="Wade K."/>
            <person name="Ball S.L."/>
            <person name="Bradley K.W."/>
            <person name="Asai D.J."/>
            <person name="Bowman C.A."/>
            <person name="Russell D.A."/>
            <person name="Pope W.H."/>
            <person name="Jacobs-Sera D."/>
            <person name="Hendrix R.W."/>
            <person name="Hatfull G.F."/>
        </authorList>
    </citation>
    <scope>NUCLEOTIDE SEQUENCE [LARGE SCALE GENOMIC DNA]</scope>
    <source>
        <strain evidence="3 4">DSM 27648</strain>
    </source>
</reference>
<dbReference type="InterPro" id="IPR010987">
    <property type="entry name" value="Glutathione-S-Trfase_C-like"/>
</dbReference>
<evidence type="ECO:0000313" key="3">
    <source>
        <dbReference type="EMBL" id="AKU95021.1"/>
    </source>
</evidence>
<dbReference type="SUPFAM" id="SSF47616">
    <property type="entry name" value="GST C-terminal domain-like"/>
    <property type="match status" value="1"/>
</dbReference>
<dbReference type="InterPro" id="IPR004046">
    <property type="entry name" value="GST_C"/>
</dbReference>
<dbReference type="InterPro" id="IPR004045">
    <property type="entry name" value="Glutathione_S-Trfase_N"/>
</dbReference>
<dbReference type="KEGG" id="llu:AKJ09_01685"/>
<dbReference type="InterPro" id="IPR036282">
    <property type="entry name" value="Glutathione-S-Trfase_C_sf"/>
</dbReference>
<keyword evidence="4" id="KW-1185">Reference proteome</keyword>
<dbReference type="InterPro" id="IPR036249">
    <property type="entry name" value="Thioredoxin-like_sf"/>
</dbReference>
<evidence type="ECO:0000259" key="1">
    <source>
        <dbReference type="PROSITE" id="PS50404"/>
    </source>
</evidence>
<dbReference type="PROSITE" id="PS50404">
    <property type="entry name" value="GST_NTER"/>
    <property type="match status" value="1"/>
</dbReference>
<accession>A0A0K1PNP1</accession>
<name>A0A0K1PNP1_9BACT</name>
<dbReference type="Proteomes" id="UP000064967">
    <property type="component" value="Chromosome"/>
</dbReference>
<evidence type="ECO:0000313" key="4">
    <source>
        <dbReference type="Proteomes" id="UP000064967"/>
    </source>
</evidence>
<keyword evidence="3" id="KW-0808">Transferase</keyword>
<dbReference type="AlphaFoldDB" id="A0A0K1PNP1"/>
<dbReference type="STRING" id="1391654.AKJ09_01685"/>
<dbReference type="Gene3D" id="3.40.30.10">
    <property type="entry name" value="Glutaredoxin"/>
    <property type="match status" value="1"/>
</dbReference>
<feature type="domain" description="GST C-terminal" evidence="2">
    <location>
        <begin position="88"/>
        <end position="221"/>
    </location>
</feature>
<dbReference type="CDD" id="cd03057">
    <property type="entry name" value="GST_N_Beta"/>
    <property type="match status" value="1"/>
</dbReference>
<dbReference type="PANTHER" id="PTHR44051">
    <property type="entry name" value="GLUTATHIONE S-TRANSFERASE-RELATED"/>
    <property type="match status" value="1"/>
</dbReference>
<dbReference type="Pfam" id="PF00043">
    <property type="entry name" value="GST_C"/>
    <property type="match status" value="1"/>
</dbReference>
<sequence length="242" mass="27118">MEPVLFYGNHAASSFGSIVALEWLGQPYRLSRLNLPFDAKSDSFTRINPVQKVPTLLRESGVPLSESSAILQHLAGRDPRRTLVYAPGSPEQDHLNQVLAFLHTDFWASFFPGFEAYDMELTGEKNPAMQEMLRHSGRKRVAKAHADLERMMGNNEWLAGDKRTIADAYFIGVARWAPFLAATGAKMIDPRDYPRLLRHYEKLEADPAVIFAHAIEDEKPATSAGGFLGHLSLEEVQTRIAR</sequence>
<dbReference type="InterPro" id="IPR040079">
    <property type="entry name" value="Glutathione_S-Trfase"/>
</dbReference>
<dbReference type="OrthoDB" id="9815075at2"/>
<dbReference type="Pfam" id="PF13417">
    <property type="entry name" value="GST_N_3"/>
    <property type="match status" value="1"/>
</dbReference>
<dbReference type="Gene3D" id="1.20.1050.10">
    <property type="match status" value="1"/>
</dbReference>
<dbReference type="SFLD" id="SFLDG00358">
    <property type="entry name" value="Main_(cytGST)"/>
    <property type="match status" value="1"/>
</dbReference>
<dbReference type="PROSITE" id="PS50405">
    <property type="entry name" value="GST_CTER"/>
    <property type="match status" value="1"/>
</dbReference>
<protein>
    <submittedName>
        <fullName evidence="3">Glutathione S-transferase</fullName>
    </submittedName>
</protein>
<dbReference type="SFLD" id="SFLDS00019">
    <property type="entry name" value="Glutathione_Transferase_(cytos"/>
    <property type="match status" value="1"/>
</dbReference>
<gene>
    <name evidence="3" type="ORF">AKJ09_01685</name>
</gene>
<feature type="domain" description="GST N-terminal" evidence="1">
    <location>
        <begin position="1"/>
        <end position="82"/>
    </location>
</feature>
<organism evidence="3 4">
    <name type="scientific">Labilithrix luteola</name>
    <dbReference type="NCBI Taxonomy" id="1391654"/>
    <lineage>
        <taxon>Bacteria</taxon>
        <taxon>Pseudomonadati</taxon>
        <taxon>Myxococcota</taxon>
        <taxon>Polyangia</taxon>
        <taxon>Polyangiales</taxon>
        <taxon>Labilitrichaceae</taxon>
        <taxon>Labilithrix</taxon>
    </lineage>
</organism>
<dbReference type="EMBL" id="CP012333">
    <property type="protein sequence ID" value="AKU95021.1"/>
    <property type="molecule type" value="Genomic_DNA"/>
</dbReference>
<dbReference type="SUPFAM" id="SSF52833">
    <property type="entry name" value="Thioredoxin-like"/>
    <property type="match status" value="1"/>
</dbReference>
<dbReference type="PATRIC" id="fig|1391654.3.peg.1702"/>
<proteinExistence type="predicted"/>
<evidence type="ECO:0000259" key="2">
    <source>
        <dbReference type="PROSITE" id="PS50405"/>
    </source>
</evidence>
<dbReference type="GO" id="GO:0016740">
    <property type="term" value="F:transferase activity"/>
    <property type="evidence" value="ECO:0007669"/>
    <property type="project" value="UniProtKB-KW"/>
</dbReference>